<evidence type="ECO:0000256" key="19">
    <source>
        <dbReference type="SAM" id="MobiDB-lite"/>
    </source>
</evidence>
<dbReference type="InterPro" id="IPR056533">
    <property type="entry name" value="KIF21A/B_hel_1"/>
</dbReference>
<evidence type="ECO:0000256" key="13">
    <source>
        <dbReference type="ARBA" id="ARBA00023175"/>
    </source>
</evidence>
<evidence type="ECO:0000256" key="5">
    <source>
        <dbReference type="ARBA" id="ARBA00022490"/>
    </source>
</evidence>
<dbReference type="InterPro" id="IPR036961">
    <property type="entry name" value="Kinesin_motor_dom_sf"/>
</dbReference>
<keyword evidence="14" id="KW-0206">Cytoskeleton</keyword>
<feature type="repeat" description="WD" evidence="16">
    <location>
        <begin position="1376"/>
        <end position="1410"/>
    </location>
</feature>
<dbReference type="FunFam" id="3.40.850.10:FF:000011">
    <property type="entry name" value="Kinesin family member 21A"/>
    <property type="match status" value="1"/>
</dbReference>
<dbReference type="InterPro" id="IPR001752">
    <property type="entry name" value="Kinesin_motor_dom"/>
</dbReference>
<dbReference type="InterPro" id="IPR027417">
    <property type="entry name" value="P-loop_NTPase"/>
</dbReference>
<dbReference type="GO" id="GO:0007018">
    <property type="term" value="P:microtubule-based movement"/>
    <property type="evidence" value="ECO:0007669"/>
    <property type="project" value="InterPro"/>
</dbReference>
<evidence type="ECO:0000256" key="16">
    <source>
        <dbReference type="PROSITE-ProRule" id="PRU00221"/>
    </source>
</evidence>
<dbReference type="PROSITE" id="PS00411">
    <property type="entry name" value="KINESIN_MOTOR_1"/>
    <property type="match status" value="1"/>
</dbReference>
<name>A0A226EJN6_FOLCA</name>
<evidence type="ECO:0000256" key="15">
    <source>
        <dbReference type="ARBA" id="ARBA00023273"/>
    </source>
</evidence>
<keyword evidence="22" id="KW-1185">Reference proteome</keyword>
<keyword evidence="15" id="KW-0966">Cell projection</keyword>
<keyword evidence="9" id="KW-0677">Repeat</keyword>
<dbReference type="PANTHER" id="PTHR47969:SF28">
    <property type="entry name" value="KINESIN-LIKE PROTEIN KIF21B"/>
    <property type="match status" value="1"/>
</dbReference>
<dbReference type="OrthoDB" id="3176171at2759"/>
<evidence type="ECO:0000313" key="21">
    <source>
        <dbReference type="EMBL" id="OXA57214.1"/>
    </source>
</evidence>
<dbReference type="SUPFAM" id="SSF52540">
    <property type="entry name" value="P-loop containing nucleoside triphosphate hydrolases"/>
    <property type="match status" value="1"/>
</dbReference>
<dbReference type="GO" id="GO:0005874">
    <property type="term" value="C:microtubule"/>
    <property type="evidence" value="ECO:0007669"/>
    <property type="project" value="UniProtKB-KW"/>
</dbReference>
<evidence type="ECO:0000313" key="22">
    <source>
        <dbReference type="Proteomes" id="UP000198287"/>
    </source>
</evidence>
<dbReference type="STRING" id="158441.A0A226EJN6"/>
<dbReference type="GO" id="GO:0030425">
    <property type="term" value="C:dendrite"/>
    <property type="evidence" value="ECO:0007669"/>
    <property type="project" value="UniProtKB-SubCell"/>
</dbReference>
<dbReference type="Pfam" id="PF23203">
    <property type="entry name" value="KIF21A"/>
    <property type="match status" value="1"/>
</dbReference>
<feature type="region of interest" description="Disordered" evidence="19">
    <location>
        <begin position="761"/>
        <end position="789"/>
    </location>
</feature>
<dbReference type="InterPro" id="IPR015943">
    <property type="entry name" value="WD40/YVTN_repeat-like_dom_sf"/>
</dbReference>
<dbReference type="PROSITE" id="PS50294">
    <property type="entry name" value="WD_REPEATS_REGION"/>
    <property type="match status" value="1"/>
</dbReference>
<evidence type="ECO:0000256" key="7">
    <source>
        <dbReference type="ARBA" id="ARBA00022574"/>
    </source>
</evidence>
<dbReference type="GO" id="GO:0030426">
    <property type="term" value="C:growth cone"/>
    <property type="evidence" value="ECO:0007669"/>
    <property type="project" value="UniProtKB-SubCell"/>
</dbReference>
<evidence type="ECO:0000256" key="12">
    <source>
        <dbReference type="ARBA" id="ARBA00023054"/>
    </source>
</evidence>
<organism evidence="21 22">
    <name type="scientific">Folsomia candida</name>
    <name type="common">Springtail</name>
    <dbReference type="NCBI Taxonomy" id="158441"/>
    <lineage>
        <taxon>Eukaryota</taxon>
        <taxon>Metazoa</taxon>
        <taxon>Ecdysozoa</taxon>
        <taxon>Arthropoda</taxon>
        <taxon>Hexapoda</taxon>
        <taxon>Collembola</taxon>
        <taxon>Entomobryomorpha</taxon>
        <taxon>Isotomoidea</taxon>
        <taxon>Isotomidae</taxon>
        <taxon>Proisotominae</taxon>
        <taxon>Folsomia</taxon>
    </lineage>
</organism>
<feature type="compositionally biased region" description="Acidic residues" evidence="19">
    <location>
        <begin position="560"/>
        <end position="571"/>
    </location>
</feature>
<accession>A0A226EJN6</accession>
<dbReference type="Pfam" id="PF23204">
    <property type="entry name" value="KIF21A_2nd"/>
    <property type="match status" value="1"/>
</dbReference>
<evidence type="ECO:0000256" key="17">
    <source>
        <dbReference type="PROSITE-ProRule" id="PRU00283"/>
    </source>
</evidence>
<feature type="binding site" evidence="17">
    <location>
        <begin position="98"/>
        <end position="105"/>
    </location>
    <ligand>
        <name>ATP</name>
        <dbReference type="ChEBI" id="CHEBI:30616"/>
    </ligand>
</feature>
<keyword evidence="5" id="KW-0963">Cytoplasm</keyword>
<keyword evidence="12 18" id="KW-0175">Coiled coil</keyword>
<keyword evidence="8" id="KW-0493">Microtubule</keyword>
<comment type="similarity">
    <text evidence="17">Belongs to the TRAFAC class myosin-kinesin ATPase superfamily. Kinesin family.</text>
</comment>
<dbReference type="Pfam" id="PF00400">
    <property type="entry name" value="WD40"/>
    <property type="match status" value="2"/>
</dbReference>
<dbReference type="EMBL" id="LNIX01000003">
    <property type="protein sequence ID" value="OXA57214.1"/>
    <property type="molecule type" value="Genomic_DNA"/>
</dbReference>
<dbReference type="Gene3D" id="3.40.850.10">
    <property type="entry name" value="Kinesin motor domain"/>
    <property type="match status" value="1"/>
</dbReference>
<dbReference type="PANTHER" id="PTHR47969">
    <property type="entry name" value="CHROMOSOME-ASSOCIATED KINESIN KIF4A-RELATED"/>
    <property type="match status" value="1"/>
</dbReference>
<dbReference type="SMART" id="SM00320">
    <property type="entry name" value="WD40"/>
    <property type="match status" value="6"/>
</dbReference>
<dbReference type="Pfam" id="PF00225">
    <property type="entry name" value="Kinesin"/>
    <property type="match status" value="1"/>
</dbReference>
<keyword evidence="11 17" id="KW-0067">ATP-binding</keyword>
<evidence type="ECO:0000256" key="4">
    <source>
        <dbReference type="ARBA" id="ARBA00004624"/>
    </source>
</evidence>
<dbReference type="PROSITE" id="PS50067">
    <property type="entry name" value="KINESIN_MOTOR_2"/>
    <property type="match status" value="1"/>
</dbReference>
<evidence type="ECO:0000256" key="3">
    <source>
        <dbReference type="ARBA" id="ARBA00004489"/>
    </source>
</evidence>
<dbReference type="PRINTS" id="PR00380">
    <property type="entry name" value="KINESINHEAVY"/>
</dbReference>
<dbReference type="CDD" id="cd01372">
    <property type="entry name" value="KISc_KIF4"/>
    <property type="match status" value="1"/>
</dbReference>
<dbReference type="GO" id="GO:0007052">
    <property type="term" value="P:mitotic spindle organization"/>
    <property type="evidence" value="ECO:0007669"/>
    <property type="project" value="TreeGrafter"/>
</dbReference>
<feature type="coiled-coil region" evidence="18">
    <location>
        <begin position="843"/>
        <end position="870"/>
    </location>
</feature>
<reference evidence="21 22" key="1">
    <citation type="submission" date="2015-12" db="EMBL/GenBank/DDBJ databases">
        <title>The genome of Folsomia candida.</title>
        <authorList>
            <person name="Faddeeva A."/>
            <person name="Derks M.F."/>
            <person name="Anvar Y."/>
            <person name="Smit S."/>
            <person name="Van Straalen N."/>
            <person name="Roelofs D."/>
        </authorList>
    </citation>
    <scope>NUCLEOTIDE SEQUENCE [LARGE SCALE GENOMIC DNA]</scope>
    <source>
        <strain evidence="21 22">VU population</strain>
        <tissue evidence="21">Whole body</tissue>
    </source>
</reference>
<evidence type="ECO:0000256" key="2">
    <source>
        <dbReference type="ARBA" id="ARBA00004279"/>
    </source>
</evidence>
<sequence>MDFDDVGGGEHNFSEDNSSVRVALRIRPCLPREVIEGCKTCTTVAEGHPQVWIGSNHAFTYDYVFDQNAAQQSIFDQVVQQLIDGCLQGYNATILAYGQTGSGKTYTMGTGFEYDPSVEAQGIIPRAVTYLFSQIEKLRKEKSQDRVDFTVQLNFVELYNEDVVDLLNQSSMRPSSAVPSRPGSANGPIKIHEDTNGSIYLVGVQTVNVSTCHETLSILREGALSRTTASTNMNDTSSRSHAIFTMHVTQTRVSNNFGEAELETLSAKFHFVDLAGSERLKRTLATGDRQKEGISINCGLLALGNVISALGDKNRKAGHVPYRDSKLTRLLQDSLGGNSRTVMIACVSPSDRDFVETLNTLKYANRARNIKNRVQINQDKSSRTIASLRRQIEHLETELLEYKQGKLLGSDTLEFKDTYQENMLLLAEVESLKSRLKSKQESIDKLTSTIASQRTEEVLGEISGSASADCDLTNMIQKYIMEIEDLRTKLYEAEQECQKLRSKQRQLNTSLSSPRRLFMDPVIPVPNSDILEDARADIENDKKKLEQLSSKERDCRDESGDSESDSEEQEKMEEIVQLSSEISVKERLIEELERSQKHMENMKRHYEEKLDCLFMKMKATEQERDKVLGTLTSGKRSAQVNADYEKKLSNMQSEIKKWQNLQKEHAVALKNQASSTRQLDKLRSEVDNLKQTKVKLLKQAKVETARFRDIELKRQKEIMSLKKAQRVKDIKLKTLENEKIMKDQVLKRKLEEVNSLKRINKLQMSRKAQGKPSRPGTAGSPQKAKSKWSSLQHEIRKSVTIKTTVFTLEKEMLNLIEERTHTRIRLADLENIIMKDEMIEDDIESVKGNLNFLEERISEIQNQIAEMSAGIIDVDGSEFDGDEMQYMFKKMFEMNLMNLTDLERSERRVDDLEENGKQQIKEIASLRDLLHHMINRLHASRSNEDDDDIPELPPPTAIIEFQCQNNTGESSSSNMSKLRKARRLTSTPQELLGSLENVSVNKSEFLNPNDVKLGFLRGTRQTQSLRIPTYLSFSRPQLQRQDTYNVADKKFHVDPPEKLRSETNRNGNHADVFNTTFLIEKSPPAPAPSSSSLAKFTNSPADINICDNNTNHLLNVDSKGIIRRVSNGVKDRVLSLTHTAEGHTKPVISMQATDSKLFTGSKDSTAKEFDLQSGVELATYSGHPNNVQYVKFLESEETLLTASSYVVKLWDIRSGTCQKTLTSSGSAVDKISFDSRLLPQGEHQIQSIAVLRNYLYTTFDNRIRVWDRRQLNSSIGMLAGKHSSNIMCLAASENVQINGDVCDIIVSGSKDHYVKLYLIKPDQSVESVQPRKNLNPPHYDGIEALLIKGSEVYSGSRDTCIKRWDMAESKMICCSSNAHAGWITGISNLPDSSLDYILSSSRDGSVKIWDKDLKEVIKMDVSNGGQNCQQPSGNFSVESLCVNSRLVFTAGGSTSNSNNGVTNGLVSMWKFDEEALIAYKNLFHSQNEYSNSRFPSSPRLYANRKFNNKMAYRSNEDLMTGFELPY</sequence>
<feature type="coiled-coil region" evidence="18">
    <location>
        <begin position="378"/>
        <end position="405"/>
    </location>
</feature>
<evidence type="ECO:0000256" key="14">
    <source>
        <dbReference type="ARBA" id="ARBA00023212"/>
    </source>
</evidence>
<dbReference type="InterPro" id="IPR056532">
    <property type="entry name" value="KIF21A/B_hel_2"/>
</dbReference>
<dbReference type="Proteomes" id="UP000198287">
    <property type="component" value="Unassembled WGS sequence"/>
</dbReference>
<keyword evidence="13 17" id="KW-0505">Motor protein</keyword>
<protein>
    <submittedName>
        <fullName evidence="21">Kinesin-like protein KIF21B</fullName>
    </submittedName>
</protein>
<dbReference type="InterPro" id="IPR019821">
    <property type="entry name" value="Kinesin_motor_CS"/>
</dbReference>
<evidence type="ECO:0000259" key="20">
    <source>
        <dbReference type="PROSITE" id="PS50067"/>
    </source>
</evidence>
<proteinExistence type="inferred from homology"/>
<evidence type="ECO:0000256" key="11">
    <source>
        <dbReference type="ARBA" id="ARBA00022840"/>
    </source>
</evidence>
<dbReference type="GO" id="GO:0005875">
    <property type="term" value="C:microtubule associated complex"/>
    <property type="evidence" value="ECO:0007669"/>
    <property type="project" value="TreeGrafter"/>
</dbReference>
<keyword evidence="10 17" id="KW-0547">Nucleotide-binding</keyword>
<dbReference type="GO" id="GO:0008017">
    <property type="term" value="F:microtubule binding"/>
    <property type="evidence" value="ECO:0007669"/>
    <property type="project" value="InterPro"/>
</dbReference>
<dbReference type="GO" id="GO:0005524">
    <property type="term" value="F:ATP binding"/>
    <property type="evidence" value="ECO:0007669"/>
    <property type="project" value="UniProtKB-UniRule"/>
</dbReference>
<evidence type="ECO:0000256" key="6">
    <source>
        <dbReference type="ARBA" id="ARBA00022553"/>
    </source>
</evidence>
<evidence type="ECO:0000256" key="1">
    <source>
        <dbReference type="ARBA" id="ARBA00004245"/>
    </source>
</evidence>
<dbReference type="SUPFAM" id="SSF50978">
    <property type="entry name" value="WD40 repeat-like"/>
    <property type="match status" value="1"/>
</dbReference>
<dbReference type="SMART" id="SM00129">
    <property type="entry name" value="KISc"/>
    <property type="match status" value="1"/>
</dbReference>
<dbReference type="OMA" id="QVAHTDV"/>
<evidence type="ECO:0000256" key="18">
    <source>
        <dbReference type="SAM" id="Coils"/>
    </source>
</evidence>
<dbReference type="PROSITE" id="PS50082">
    <property type="entry name" value="WD_REPEATS_2"/>
    <property type="match status" value="1"/>
</dbReference>
<dbReference type="GO" id="GO:0003777">
    <property type="term" value="F:microtubule motor activity"/>
    <property type="evidence" value="ECO:0007669"/>
    <property type="project" value="InterPro"/>
</dbReference>
<feature type="region of interest" description="Disordered" evidence="19">
    <location>
        <begin position="545"/>
        <end position="571"/>
    </location>
</feature>
<evidence type="ECO:0000256" key="9">
    <source>
        <dbReference type="ARBA" id="ARBA00022737"/>
    </source>
</evidence>
<feature type="coiled-coil region" evidence="18">
    <location>
        <begin position="902"/>
        <end position="929"/>
    </location>
</feature>
<evidence type="ECO:0000256" key="10">
    <source>
        <dbReference type="ARBA" id="ARBA00022741"/>
    </source>
</evidence>
<comment type="subcellular location">
    <subcellularLocation>
        <location evidence="3">Cell projection</location>
        <location evidence="3">Axon</location>
    </subcellularLocation>
    <subcellularLocation>
        <location evidence="2">Cell projection</location>
        <location evidence="2">Dendrite</location>
    </subcellularLocation>
    <subcellularLocation>
        <location evidence="4">Cell projection</location>
        <location evidence="4">Growth cone</location>
    </subcellularLocation>
    <subcellularLocation>
        <location evidence="1">Cytoplasm</location>
        <location evidence="1">Cytoskeleton</location>
    </subcellularLocation>
</comment>
<keyword evidence="6" id="KW-0597">Phosphoprotein</keyword>
<dbReference type="InterPro" id="IPR027640">
    <property type="entry name" value="Kinesin-like_fam"/>
</dbReference>
<feature type="domain" description="Kinesin motor" evidence="20">
    <location>
        <begin position="19"/>
        <end position="370"/>
    </location>
</feature>
<dbReference type="GO" id="GO:0051231">
    <property type="term" value="P:spindle elongation"/>
    <property type="evidence" value="ECO:0007669"/>
    <property type="project" value="TreeGrafter"/>
</dbReference>
<gene>
    <name evidence="21" type="ORF">Fcan01_07309</name>
</gene>
<dbReference type="Gene3D" id="2.130.10.10">
    <property type="entry name" value="YVTN repeat-like/Quinoprotein amine dehydrogenase"/>
    <property type="match status" value="2"/>
</dbReference>
<feature type="compositionally biased region" description="Basic and acidic residues" evidence="19">
    <location>
        <begin position="545"/>
        <end position="559"/>
    </location>
</feature>
<keyword evidence="7 16" id="KW-0853">WD repeat</keyword>
<dbReference type="InterPro" id="IPR036322">
    <property type="entry name" value="WD40_repeat_dom_sf"/>
</dbReference>
<dbReference type="InterPro" id="IPR001680">
    <property type="entry name" value="WD40_rpt"/>
</dbReference>
<comment type="caution">
    <text evidence="21">The sequence shown here is derived from an EMBL/GenBank/DDBJ whole genome shotgun (WGS) entry which is preliminary data.</text>
</comment>
<evidence type="ECO:0000256" key="8">
    <source>
        <dbReference type="ARBA" id="ARBA00022701"/>
    </source>
</evidence>
<dbReference type="Pfam" id="PF25764">
    <property type="entry name" value="KIF21A_4th"/>
    <property type="match status" value="1"/>
</dbReference>